<dbReference type="GO" id="GO:0004252">
    <property type="term" value="F:serine-type endopeptidase activity"/>
    <property type="evidence" value="ECO:0007669"/>
    <property type="project" value="InterPro"/>
</dbReference>
<dbReference type="InterPro" id="IPR023828">
    <property type="entry name" value="Peptidase_S8_Ser-AS"/>
</dbReference>
<dbReference type="PROSITE" id="PS51892">
    <property type="entry name" value="SUBTILASE"/>
    <property type="match status" value="1"/>
</dbReference>
<dbReference type="SUPFAM" id="SSF54897">
    <property type="entry name" value="Protease propeptides/inhibitors"/>
    <property type="match status" value="1"/>
</dbReference>
<dbReference type="PROSITE" id="PS00137">
    <property type="entry name" value="SUBTILASE_HIS"/>
    <property type="match status" value="1"/>
</dbReference>
<dbReference type="InterPro" id="IPR036852">
    <property type="entry name" value="Peptidase_S8/S53_dom_sf"/>
</dbReference>
<keyword evidence="2 9" id="KW-0645">Protease</keyword>
<evidence type="ECO:0000259" key="7">
    <source>
        <dbReference type="Pfam" id="PF00082"/>
    </source>
</evidence>
<dbReference type="PROSITE" id="PS00138">
    <property type="entry name" value="SUBTILASE_SER"/>
    <property type="match status" value="1"/>
</dbReference>
<evidence type="ECO:0000259" key="8">
    <source>
        <dbReference type="Pfam" id="PF05922"/>
    </source>
</evidence>
<dbReference type="InterPro" id="IPR015500">
    <property type="entry name" value="Peptidase_S8_subtilisin-rel"/>
</dbReference>
<feature type="domain" description="Peptidase S8/S53" evidence="7">
    <location>
        <begin position="166"/>
        <end position="366"/>
    </location>
</feature>
<dbReference type="Pfam" id="PF05922">
    <property type="entry name" value="Inhibitor_I9"/>
    <property type="match status" value="1"/>
</dbReference>
<dbReference type="InterPro" id="IPR050131">
    <property type="entry name" value="Peptidase_S8_subtilisin-like"/>
</dbReference>
<dbReference type="PANTHER" id="PTHR43806:SF11">
    <property type="entry name" value="CEREVISIN-RELATED"/>
    <property type="match status" value="1"/>
</dbReference>
<evidence type="ECO:0000313" key="9">
    <source>
        <dbReference type="EMBL" id="ETW83165.1"/>
    </source>
</evidence>
<evidence type="ECO:0000256" key="3">
    <source>
        <dbReference type="ARBA" id="ARBA00022801"/>
    </source>
</evidence>
<comment type="caution">
    <text evidence="5">Lacks conserved residue(s) required for the propagation of feature annotation.</text>
</comment>
<dbReference type="InterPro" id="IPR034193">
    <property type="entry name" value="PCSK9_ProteinaseK-like"/>
</dbReference>
<keyword evidence="10" id="KW-1185">Reference proteome</keyword>
<dbReference type="FunFam" id="3.40.50.200:FF:000007">
    <property type="entry name" value="Subtilisin-like serine protease"/>
    <property type="match status" value="1"/>
</dbReference>
<keyword evidence="3" id="KW-0378">Hydrolase</keyword>
<dbReference type="KEGG" id="hir:HETIRDRAFT_315128"/>
<dbReference type="HOGENOM" id="CLU_011263_1_1_1"/>
<dbReference type="Gene3D" id="3.30.70.80">
    <property type="entry name" value="Peptidase S8 propeptide/proteinase inhibitor I9"/>
    <property type="match status" value="1"/>
</dbReference>
<dbReference type="Gene3D" id="3.40.50.200">
    <property type="entry name" value="Peptidase S8/S53 domain"/>
    <property type="match status" value="1"/>
</dbReference>
<evidence type="ECO:0000256" key="5">
    <source>
        <dbReference type="PROSITE-ProRule" id="PRU01240"/>
    </source>
</evidence>
<name>W4KCV2_HETIT</name>
<dbReference type="eggNOG" id="KOG1153">
    <property type="taxonomic scope" value="Eukaryota"/>
</dbReference>
<dbReference type="STRING" id="747525.W4KCV2"/>
<dbReference type="InParanoid" id="W4KCV2"/>
<dbReference type="RefSeq" id="XP_009545447.1">
    <property type="nucleotide sequence ID" value="XM_009547152.1"/>
</dbReference>
<dbReference type="GO" id="GO:0005615">
    <property type="term" value="C:extracellular space"/>
    <property type="evidence" value="ECO:0007669"/>
    <property type="project" value="TreeGrafter"/>
</dbReference>
<sequence length="391" mass="39371">MIFSALFVSLALLVSSVLGAPNRLLSVERYDGETSGRYIVTLKADTVKSDHLSWVNEAAGAGANITHDWNPDFVNGYAANLDDNALRTLRASPDVESIGEDGVVSIKVTETNAPWGIARLSSTSAISGSDTANSYTYTYNSAAGSGVDIYVIGEPAALSDFGGRARWGATFGGYADADGNGHGTHVSGTAAGTRWGVAKAANLIAVKVLSDSGSGSVSDIVSGLDWVATQVSSSGRPSIATLSLGGSASTALDNAVTSLVNQGIHVTVAAGNSNTDASSSSPARATAVNTIGATTIADARASYSNYGSVVDIFAPGTDVTSSWIGSTTATNTISGTSMATPHVAGLLAYLISVNGNSSPASLTSTLKGLGLSGVLTGIPSGTVNLLAHNDQ</sequence>
<reference evidence="9 10" key="1">
    <citation type="journal article" date="2012" name="New Phytol.">
        <title>Insight into trade-off between wood decay and parasitism from the genome of a fungal forest pathogen.</title>
        <authorList>
            <person name="Olson A."/>
            <person name="Aerts A."/>
            <person name="Asiegbu F."/>
            <person name="Belbahri L."/>
            <person name="Bouzid O."/>
            <person name="Broberg A."/>
            <person name="Canback B."/>
            <person name="Coutinho P.M."/>
            <person name="Cullen D."/>
            <person name="Dalman K."/>
            <person name="Deflorio G."/>
            <person name="van Diepen L.T."/>
            <person name="Dunand C."/>
            <person name="Duplessis S."/>
            <person name="Durling M."/>
            <person name="Gonthier P."/>
            <person name="Grimwood J."/>
            <person name="Fossdal C.G."/>
            <person name="Hansson D."/>
            <person name="Henrissat B."/>
            <person name="Hietala A."/>
            <person name="Himmelstrand K."/>
            <person name="Hoffmeister D."/>
            <person name="Hogberg N."/>
            <person name="James T.Y."/>
            <person name="Karlsson M."/>
            <person name="Kohler A."/>
            <person name="Kues U."/>
            <person name="Lee Y.H."/>
            <person name="Lin Y.C."/>
            <person name="Lind M."/>
            <person name="Lindquist E."/>
            <person name="Lombard V."/>
            <person name="Lucas S."/>
            <person name="Lunden K."/>
            <person name="Morin E."/>
            <person name="Murat C."/>
            <person name="Park J."/>
            <person name="Raffaello T."/>
            <person name="Rouze P."/>
            <person name="Salamov A."/>
            <person name="Schmutz J."/>
            <person name="Solheim H."/>
            <person name="Stahlberg J."/>
            <person name="Velez H."/>
            <person name="de Vries R.P."/>
            <person name="Wiebenga A."/>
            <person name="Woodward S."/>
            <person name="Yakovlev I."/>
            <person name="Garbelotto M."/>
            <person name="Martin F."/>
            <person name="Grigoriev I.V."/>
            <person name="Stenlid J."/>
        </authorList>
    </citation>
    <scope>NUCLEOTIDE SEQUENCE [LARGE SCALE GENOMIC DNA]</scope>
    <source>
        <strain evidence="9 10">TC 32-1</strain>
    </source>
</reference>
<feature type="signal peptide" evidence="6">
    <location>
        <begin position="1"/>
        <end position="19"/>
    </location>
</feature>
<proteinExistence type="inferred from homology"/>
<dbReference type="InterPro" id="IPR000209">
    <property type="entry name" value="Peptidase_S8/S53_dom"/>
</dbReference>
<dbReference type="PANTHER" id="PTHR43806">
    <property type="entry name" value="PEPTIDASE S8"/>
    <property type="match status" value="1"/>
</dbReference>
<dbReference type="InterPro" id="IPR022398">
    <property type="entry name" value="Peptidase_S8_His-AS"/>
</dbReference>
<feature type="domain" description="Inhibitor I9" evidence="8">
    <location>
        <begin position="37"/>
        <end position="106"/>
    </location>
</feature>
<dbReference type="PRINTS" id="PR00723">
    <property type="entry name" value="SUBTILISIN"/>
</dbReference>
<keyword evidence="4" id="KW-0720">Serine protease</keyword>
<protein>
    <submittedName>
        <fullName evidence="9">Serine protease S8</fullName>
    </submittedName>
</protein>
<dbReference type="GO" id="GO:0006508">
    <property type="term" value="P:proteolysis"/>
    <property type="evidence" value="ECO:0007669"/>
    <property type="project" value="UniProtKB-KW"/>
</dbReference>
<gene>
    <name evidence="9" type="ORF">HETIRDRAFT_315128</name>
</gene>
<evidence type="ECO:0000256" key="2">
    <source>
        <dbReference type="ARBA" id="ARBA00022670"/>
    </source>
</evidence>
<dbReference type="Proteomes" id="UP000030671">
    <property type="component" value="Unassembled WGS sequence"/>
</dbReference>
<dbReference type="SUPFAM" id="SSF52743">
    <property type="entry name" value="Subtilisin-like"/>
    <property type="match status" value="1"/>
</dbReference>
<dbReference type="InterPro" id="IPR010259">
    <property type="entry name" value="S8pro/Inhibitor_I9"/>
</dbReference>
<dbReference type="GeneID" id="20670190"/>
<dbReference type="Pfam" id="PF00082">
    <property type="entry name" value="Peptidase_S8"/>
    <property type="match status" value="1"/>
</dbReference>
<evidence type="ECO:0000256" key="6">
    <source>
        <dbReference type="SAM" id="SignalP"/>
    </source>
</evidence>
<evidence type="ECO:0000256" key="1">
    <source>
        <dbReference type="ARBA" id="ARBA00011073"/>
    </source>
</evidence>
<evidence type="ECO:0000256" key="4">
    <source>
        <dbReference type="ARBA" id="ARBA00022825"/>
    </source>
</evidence>
<keyword evidence="6" id="KW-0732">Signal</keyword>
<dbReference type="InterPro" id="IPR037045">
    <property type="entry name" value="S8pro/Inhibitor_I9_sf"/>
</dbReference>
<accession>W4KCV2</accession>
<evidence type="ECO:0000313" key="10">
    <source>
        <dbReference type="Proteomes" id="UP000030671"/>
    </source>
</evidence>
<dbReference type="CDD" id="cd04077">
    <property type="entry name" value="Peptidases_S8_PCSK9_ProteinaseK_like"/>
    <property type="match status" value="1"/>
</dbReference>
<dbReference type="AlphaFoldDB" id="W4KCV2"/>
<dbReference type="EMBL" id="KI925457">
    <property type="protein sequence ID" value="ETW83165.1"/>
    <property type="molecule type" value="Genomic_DNA"/>
</dbReference>
<dbReference type="OrthoDB" id="19448at2759"/>
<organism evidence="9 10">
    <name type="scientific">Heterobasidion irregulare (strain TC 32-1)</name>
    <dbReference type="NCBI Taxonomy" id="747525"/>
    <lineage>
        <taxon>Eukaryota</taxon>
        <taxon>Fungi</taxon>
        <taxon>Dikarya</taxon>
        <taxon>Basidiomycota</taxon>
        <taxon>Agaricomycotina</taxon>
        <taxon>Agaricomycetes</taxon>
        <taxon>Russulales</taxon>
        <taxon>Bondarzewiaceae</taxon>
        <taxon>Heterobasidion</taxon>
        <taxon>Heterobasidion annosum species complex</taxon>
    </lineage>
</organism>
<feature type="chain" id="PRO_5004844160" evidence="6">
    <location>
        <begin position="20"/>
        <end position="391"/>
    </location>
</feature>
<comment type="similarity">
    <text evidence="1 5">Belongs to the peptidase S8 family.</text>
</comment>